<feature type="transmembrane region" description="Helical" evidence="12">
    <location>
        <begin position="375"/>
        <end position="393"/>
    </location>
</feature>
<dbReference type="Pfam" id="PF02378">
    <property type="entry name" value="PTS_EIIC"/>
    <property type="match status" value="1"/>
</dbReference>
<dbReference type="SUPFAM" id="SSF55604">
    <property type="entry name" value="Glucose permease domain IIB"/>
    <property type="match status" value="1"/>
</dbReference>
<keyword evidence="4" id="KW-0762">Sugar transport</keyword>
<comment type="subcellular location">
    <subcellularLocation>
        <location evidence="1">Cell membrane</location>
        <topology evidence="1">Multi-pass membrane protein</topology>
    </subcellularLocation>
</comment>
<dbReference type="Pfam" id="PF00367">
    <property type="entry name" value="PTS_EIIB"/>
    <property type="match status" value="1"/>
</dbReference>
<dbReference type="PROSITE" id="PS51098">
    <property type="entry name" value="PTS_EIIB_TYPE_1"/>
    <property type="match status" value="1"/>
</dbReference>
<evidence type="ECO:0000259" key="14">
    <source>
        <dbReference type="PROSITE" id="PS51103"/>
    </source>
</evidence>
<keyword evidence="6" id="KW-0598">Phosphotransferase system</keyword>
<evidence type="ECO:0000256" key="3">
    <source>
        <dbReference type="ARBA" id="ARBA00022475"/>
    </source>
</evidence>
<evidence type="ECO:0000256" key="12">
    <source>
        <dbReference type="SAM" id="Phobius"/>
    </source>
</evidence>
<evidence type="ECO:0000256" key="10">
    <source>
        <dbReference type="ARBA" id="ARBA00023136"/>
    </source>
</evidence>
<keyword evidence="8" id="KW-0418">Kinase</keyword>
<dbReference type="InterPro" id="IPR001996">
    <property type="entry name" value="PTS_IIB_1"/>
</dbReference>
<dbReference type="InterPro" id="IPR003352">
    <property type="entry name" value="PTS_EIIC"/>
</dbReference>
<comment type="caution">
    <text evidence="15">The sequence shown here is derived from an EMBL/GenBank/DDBJ whole genome shotgun (WGS) entry which is preliminary data.</text>
</comment>
<keyword evidence="10 12" id="KW-0472">Membrane</keyword>
<dbReference type="Proteomes" id="UP000824118">
    <property type="component" value="Unassembled WGS sequence"/>
</dbReference>
<reference evidence="15" key="1">
    <citation type="submission" date="2020-10" db="EMBL/GenBank/DDBJ databases">
        <authorList>
            <person name="Gilroy R."/>
        </authorList>
    </citation>
    <scope>NUCLEOTIDE SEQUENCE</scope>
    <source>
        <strain evidence="15">ChiGjej1B1-1684</strain>
    </source>
</reference>
<evidence type="ECO:0000256" key="1">
    <source>
        <dbReference type="ARBA" id="ARBA00004651"/>
    </source>
</evidence>
<organism evidence="15 16">
    <name type="scientific">Candidatus Limousia pullorum</name>
    <dbReference type="NCBI Taxonomy" id="2840860"/>
    <lineage>
        <taxon>Bacteria</taxon>
        <taxon>Bacillati</taxon>
        <taxon>Bacillota</taxon>
        <taxon>Clostridia</taxon>
        <taxon>Eubacteriales</taxon>
        <taxon>Oscillospiraceae</taxon>
        <taxon>Oscillospiraceae incertae sedis</taxon>
        <taxon>Candidatus Limousia</taxon>
    </lineage>
</organism>
<reference evidence="15" key="2">
    <citation type="journal article" date="2021" name="PeerJ">
        <title>Extensive microbial diversity within the chicken gut microbiome revealed by metagenomics and culture.</title>
        <authorList>
            <person name="Gilroy R."/>
            <person name="Ravi A."/>
            <person name="Getino M."/>
            <person name="Pursley I."/>
            <person name="Horton D.L."/>
            <person name="Alikhan N.F."/>
            <person name="Baker D."/>
            <person name="Gharbi K."/>
            <person name="Hall N."/>
            <person name="Watson M."/>
            <person name="Adriaenssens E.M."/>
            <person name="Foster-Nyarko E."/>
            <person name="Jarju S."/>
            <person name="Secka A."/>
            <person name="Antonio M."/>
            <person name="Oren A."/>
            <person name="Chaudhuri R.R."/>
            <person name="La Ragione R."/>
            <person name="Hildebrand F."/>
            <person name="Pallen M.J."/>
        </authorList>
    </citation>
    <scope>NUCLEOTIDE SEQUENCE</scope>
    <source>
        <strain evidence="15">ChiGjej1B1-1684</strain>
    </source>
</reference>
<dbReference type="PROSITE" id="PS01035">
    <property type="entry name" value="PTS_EIIB_TYPE_1_CYS"/>
    <property type="match status" value="1"/>
</dbReference>
<feature type="domain" description="PTS EIIB type-1" evidence="13">
    <location>
        <begin position="5"/>
        <end position="87"/>
    </location>
</feature>
<evidence type="ECO:0000313" key="16">
    <source>
        <dbReference type="Proteomes" id="UP000824118"/>
    </source>
</evidence>
<keyword evidence="5 15" id="KW-0808">Transferase</keyword>
<feature type="transmembrane region" description="Helical" evidence="12">
    <location>
        <begin position="343"/>
        <end position="363"/>
    </location>
</feature>
<protein>
    <submittedName>
        <fullName evidence="15">PTS system trehalose-specific EIIBC component</fullName>
        <ecNumber evidence="15">2.7.1.201</ecNumber>
    </submittedName>
</protein>
<dbReference type="FunFam" id="3.30.1360.60:FF:000001">
    <property type="entry name" value="PTS system glucose-specific IIBC component PtsG"/>
    <property type="match status" value="1"/>
</dbReference>
<evidence type="ECO:0000256" key="11">
    <source>
        <dbReference type="PROSITE-ProRule" id="PRU00421"/>
    </source>
</evidence>
<feature type="active site" description="Phosphocysteine intermediate; for EIIB activity" evidence="11">
    <location>
        <position position="27"/>
    </location>
</feature>
<feature type="transmembrane region" description="Helical" evidence="12">
    <location>
        <begin position="112"/>
        <end position="139"/>
    </location>
</feature>
<dbReference type="InterPro" id="IPR013013">
    <property type="entry name" value="PTS_EIIC_1"/>
</dbReference>
<evidence type="ECO:0000256" key="6">
    <source>
        <dbReference type="ARBA" id="ARBA00022683"/>
    </source>
</evidence>
<keyword evidence="3" id="KW-1003">Cell membrane</keyword>
<evidence type="ECO:0000256" key="9">
    <source>
        <dbReference type="ARBA" id="ARBA00022989"/>
    </source>
</evidence>
<evidence type="ECO:0000256" key="4">
    <source>
        <dbReference type="ARBA" id="ARBA00022597"/>
    </source>
</evidence>
<dbReference type="InterPro" id="IPR018113">
    <property type="entry name" value="PTrfase_EIIB_Cys"/>
</dbReference>
<evidence type="ECO:0000313" key="15">
    <source>
        <dbReference type="EMBL" id="HIU50491.1"/>
    </source>
</evidence>
<evidence type="ECO:0000256" key="8">
    <source>
        <dbReference type="ARBA" id="ARBA00022777"/>
    </source>
</evidence>
<feature type="transmembrane region" description="Helical" evidence="12">
    <location>
        <begin position="258"/>
        <end position="279"/>
    </location>
</feature>
<proteinExistence type="predicted"/>
<feature type="transmembrane region" description="Helical" evidence="12">
    <location>
        <begin position="227"/>
        <end position="246"/>
    </location>
</feature>
<dbReference type="Gene3D" id="3.30.1360.60">
    <property type="entry name" value="Glucose permease domain IIB"/>
    <property type="match status" value="1"/>
</dbReference>
<evidence type="ECO:0000256" key="2">
    <source>
        <dbReference type="ARBA" id="ARBA00022448"/>
    </source>
</evidence>
<dbReference type="PANTHER" id="PTHR30175:SF4">
    <property type="entry name" value="PTS SYSTEM TREHALOSE-SPECIFIC EIIBC COMPONENT"/>
    <property type="match status" value="1"/>
</dbReference>
<dbReference type="EC" id="2.7.1.201" evidence="15"/>
<feature type="transmembrane region" description="Helical" evidence="12">
    <location>
        <begin position="188"/>
        <end position="207"/>
    </location>
</feature>
<dbReference type="NCBIfam" id="NF008236">
    <property type="entry name" value="PRK11007.1"/>
    <property type="match status" value="1"/>
</dbReference>
<name>A0A9D1LYT3_9FIRM</name>
<dbReference type="NCBIfam" id="TIGR01992">
    <property type="entry name" value="PTS-IIBC-Tre"/>
    <property type="match status" value="1"/>
</dbReference>
<dbReference type="PANTHER" id="PTHR30175">
    <property type="entry name" value="PHOSPHOTRANSFERASE SYSTEM TRANSPORT PROTEIN"/>
    <property type="match status" value="1"/>
</dbReference>
<dbReference type="NCBIfam" id="TIGR00826">
    <property type="entry name" value="EIIB_glc"/>
    <property type="match status" value="1"/>
</dbReference>
<gene>
    <name evidence="15" type="primary">treP</name>
    <name evidence="15" type="ORF">IAD22_05710</name>
</gene>
<feature type="transmembrane region" description="Helical" evidence="12">
    <location>
        <begin position="159"/>
        <end position="179"/>
    </location>
</feature>
<dbReference type="EMBL" id="DVNG01000085">
    <property type="protein sequence ID" value="HIU50491.1"/>
    <property type="molecule type" value="Genomic_DNA"/>
</dbReference>
<feature type="domain" description="PTS EIIC type-1" evidence="14">
    <location>
        <begin position="107"/>
        <end position="475"/>
    </location>
</feature>
<dbReference type="GO" id="GO:0015574">
    <property type="term" value="F:trehalose transmembrane transporter activity"/>
    <property type="evidence" value="ECO:0007669"/>
    <property type="project" value="InterPro"/>
</dbReference>
<dbReference type="GO" id="GO:0090589">
    <property type="term" value="F:protein-phosphocysteine-trehalose phosphotransferase system transporter activity"/>
    <property type="evidence" value="ECO:0007669"/>
    <property type="project" value="TreeGrafter"/>
</dbReference>
<accession>A0A9D1LYT3</accession>
<dbReference type="CDD" id="cd00212">
    <property type="entry name" value="PTS_IIB_glc"/>
    <property type="match status" value="1"/>
</dbReference>
<feature type="transmembrane region" description="Helical" evidence="12">
    <location>
        <begin position="399"/>
        <end position="422"/>
    </location>
</feature>
<keyword evidence="7 12" id="KW-0812">Transmembrane</keyword>
<dbReference type="InterPro" id="IPR036878">
    <property type="entry name" value="Glu_permease_IIB"/>
</dbReference>
<dbReference type="PROSITE" id="PS51103">
    <property type="entry name" value="PTS_EIIC_TYPE_1"/>
    <property type="match status" value="1"/>
</dbReference>
<dbReference type="InterPro" id="IPR050558">
    <property type="entry name" value="PTS_Sugar-Specific_Components"/>
</dbReference>
<keyword evidence="9 12" id="KW-1133">Transmembrane helix</keyword>
<dbReference type="GO" id="GO:0005886">
    <property type="term" value="C:plasma membrane"/>
    <property type="evidence" value="ECO:0007669"/>
    <property type="project" value="UniProtKB-SubCell"/>
</dbReference>
<dbReference type="InterPro" id="IPR011296">
    <property type="entry name" value="PTS_IIBC_treh"/>
</dbReference>
<evidence type="ECO:0000259" key="13">
    <source>
        <dbReference type="PROSITE" id="PS51098"/>
    </source>
</evidence>
<dbReference type="GO" id="GO:0009401">
    <property type="term" value="P:phosphoenolpyruvate-dependent sugar phosphotransferase system"/>
    <property type="evidence" value="ECO:0007669"/>
    <property type="project" value="UniProtKB-KW"/>
</dbReference>
<keyword evidence="2" id="KW-0813">Transport</keyword>
<dbReference type="GO" id="GO:0016301">
    <property type="term" value="F:kinase activity"/>
    <property type="evidence" value="ECO:0007669"/>
    <property type="project" value="UniProtKB-KW"/>
</dbReference>
<evidence type="ECO:0000256" key="7">
    <source>
        <dbReference type="ARBA" id="ARBA00022692"/>
    </source>
</evidence>
<evidence type="ECO:0000256" key="5">
    <source>
        <dbReference type="ARBA" id="ARBA00022679"/>
    </source>
</evidence>
<sequence>MAKYEKEVKELLEYVGGKENIASLMHCVTRLRFVLKDESKVDIKKIEALPTVKGTFTQAGQFQVIIGNQVSEFYKEFAEYAGIQAVSKEEVKQAAKQNQNLAQRAVSNLAEIFAPLIPAIIVGGLLLGFRSVIGDIYMLNDGTATLKDVYPWCQGLYDFLWLICEAALHFLPIGVVWSITKKMKGTEILGIVTGVTLVSPQLINAYQVATAENIPIYDLGIFQIERIGYQSQIIPAILVGFTLVYLERFFRKITPQSIQMIVVPFGALVPTVFLAHAVLGPVGWQLGEWISQGVAWGFQSSVGWLFGGLYGLFYPVLVITGLHHTMLAIDLQLCADPVINGTYMWPILVLCNIAQGSACLGYILMNRKNEKDKQVAVPAVISAYLGVTEPAIFGINLKYVYPFIGGMLGSGIGGLFSMFFVCKASSVGVGGIPGILSMKIESIPMFAIAMVIALVLPVLFTMILSKTKLNKFGKA</sequence>
<feature type="transmembrane region" description="Helical" evidence="12">
    <location>
        <begin position="443"/>
        <end position="464"/>
    </location>
</feature>
<dbReference type="AlphaFoldDB" id="A0A9D1LYT3"/>
<dbReference type="GO" id="GO:0008982">
    <property type="term" value="F:protein-N(PI)-phosphohistidine-sugar phosphotransferase activity"/>
    <property type="evidence" value="ECO:0007669"/>
    <property type="project" value="InterPro"/>
</dbReference>